<evidence type="ECO:0000313" key="3">
    <source>
        <dbReference type="Proteomes" id="UP000284605"/>
    </source>
</evidence>
<reference evidence="2 3" key="1">
    <citation type="submission" date="2018-09" db="EMBL/GenBank/DDBJ databases">
        <authorList>
            <person name="Zhu H."/>
        </authorList>
    </citation>
    <scope>NUCLEOTIDE SEQUENCE [LARGE SCALE GENOMIC DNA]</scope>
    <source>
        <strain evidence="2 3">K1W22B-8</strain>
    </source>
</reference>
<name>A0A418WD98_9PROT</name>
<keyword evidence="3" id="KW-1185">Reference proteome</keyword>
<dbReference type="RefSeq" id="WP_119778635.1">
    <property type="nucleotide sequence ID" value="NZ_QYUK01000011.1"/>
</dbReference>
<dbReference type="PIRSF" id="PIRSF017082">
    <property type="entry name" value="YflP"/>
    <property type="match status" value="1"/>
</dbReference>
<dbReference type="PANTHER" id="PTHR42928">
    <property type="entry name" value="TRICARBOXYLATE-BINDING PROTEIN"/>
    <property type="match status" value="1"/>
</dbReference>
<dbReference type="Gene3D" id="3.40.190.10">
    <property type="entry name" value="Periplasmic binding protein-like II"/>
    <property type="match status" value="1"/>
</dbReference>
<dbReference type="AlphaFoldDB" id="A0A418WD98"/>
<comment type="similarity">
    <text evidence="1">Belongs to the UPF0065 (bug) family.</text>
</comment>
<gene>
    <name evidence="2" type="ORF">D3874_14025</name>
</gene>
<accession>A0A418WD98</accession>
<dbReference type="InterPro" id="IPR042100">
    <property type="entry name" value="Bug_dom1"/>
</dbReference>
<evidence type="ECO:0000313" key="2">
    <source>
        <dbReference type="EMBL" id="RJF88002.1"/>
    </source>
</evidence>
<dbReference type="OrthoDB" id="9780943at2"/>
<dbReference type="SUPFAM" id="SSF53850">
    <property type="entry name" value="Periplasmic binding protein-like II"/>
    <property type="match status" value="1"/>
</dbReference>
<dbReference type="PANTHER" id="PTHR42928:SF3">
    <property type="entry name" value="UPF0065 PROTEIN YFLP"/>
    <property type="match status" value="1"/>
</dbReference>
<sequence>MPRIKFLRHVAVALAALVVGLGGPLASARAESLPELTVMAPAKPGGGWDQTARVLQEVLLATGAAKTVTVENVAGAGGTIGLAQFAGKKGSGDALMVGGLVMVGAVLTNQSPVTLKDVTPIARLTGEFEVIVVPAASPFKTMADLVAAFKADPGKTTWAGGSAGGTDQILVGLIAKAVGADPTSVNYIAYSGGGEALAALLGNKVSAGVSGYGEFAGQIASGELRALAISSPERVASINIPTLREQGVAVDLANWRAVFAPPGIDAAQRTALIAAIDTVHKSTQWQDVLKKRDWTDLYLSGDDFDKFLGEEVARVETTLREIGLVQ</sequence>
<dbReference type="InterPro" id="IPR005064">
    <property type="entry name" value="BUG"/>
</dbReference>
<dbReference type="Proteomes" id="UP000284605">
    <property type="component" value="Unassembled WGS sequence"/>
</dbReference>
<evidence type="ECO:0000256" key="1">
    <source>
        <dbReference type="ARBA" id="ARBA00006987"/>
    </source>
</evidence>
<dbReference type="CDD" id="cd07012">
    <property type="entry name" value="PBP2_Bug_TTT"/>
    <property type="match status" value="1"/>
</dbReference>
<dbReference type="Pfam" id="PF03401">
    <property type="entry name" value="TctC"/>
    <property type="match status" value="1"/>
</dbReference>
<dbReference type="Gene3D" id="3.40.190.150">
    <property type="entry name" value="Bordetella uptake gene, domain 1"/>
    <property type="match status" value="1"/>
</dbReference>
<dbReference type="EMBL" id="QYUK01000011">
    <property type="protein sequence ID" value="RJF88002.1"/>
    <property type="molecule type" value="Genomic_DNA"/>
</dbReference>
<organism evidence="2 3">
    <name type="scientific">Oleomonas cavernae</name>
    <dbReference type="NCBI Taxonomy" id="2320859"/>
    <lineage>
        <taxon>Bacteria</taxon>
        <taxon>Pseudomonadati</taxon>
        <taxon>Pseudomonadota</taxon>
        <taxon>Alphaproteobacteria</taxon>
        <taxon>Acetobacterales</taxon>
        <taxon>Acetobacteraceae</taxon>
        <taxon>Oleomonas</taxon>
    </lineage>
</organism>
<proteinExistence type="inferred from homology"/>
<comment type="caution">
    <text evidence="2">The sequence shown here is derived from an EMBL/GenBank/DDBJ whole genome shotgun (WGS) entry which is preliminary data.</text>
</comment>
<protein>
    <submittedName>
        <fullName evidence="2">Tripartite tricarboxylate transporter substrate binding protein</fullName>
    </submittedName>
</protein>